<gene>
    <name evidence="14" type="primary">murC</name>
    <name evidence="18" type="ORF">HDA33_000503</name>
</gene>
<keyword evidence="4 14" id="KW-0963">Cytoplasm</keyword>
<reference evidence="18 19" key="1">
    <citation type="submission" date="2020-08" db="EMBL/GenBank/DDBJ databases">
        <title>Sequencing the genomes of 1000 actinobacteria strains.</title>
        <authorList>
            <person name="Klenk H.-P."/>
        </authorList>
    </citation>
    <scope>NUCLEOTIDE SEQUENCE [LARGE SCALE GENOMIC DNA]</scope>
    <source>
        <strain evidence="18 19">DSM 17945</strain>
    </source>
</reference>
<evidence type="ECO:0000256" key="4">
    <source>
        <dbReference type="ARBA" id="ARBA00022490"/>
    </source>
</evidence>
<dbReference type="UniPathway" id="UPA00219"/>
<feature type="domain" description="Mur ligase central" evidence="17">
    <location>
        <begin position="124"/>
        <end position="318"/>
    </location>
</feature>
<dbReference type="PANTHER" id="PTHR43445:SF3">
    <property type="entry name" value="UDP-N-ACETYLMURAMATE--L-ALANINE LIGASE"/>
    <property type="match status" value="1"/>
</dbReference>
<comment type="pathway">
    <text evidence="2 14">Cell wall biogenesis; peptidoglycan biosynthesis.</text>
</comment>
<evidence type="ECO:0000256" key="10">
    <source>
        <dbReference type="ARBA" id="ARBA00022984"/>
    </source>
</evidence>
<feature type="domain" description="Mur ligase C-terminal" evidence="16">
    <location>
        <begin position="340"/>
        <end position="471"/>
    </location>
</feature>
<keyword evidence="5 14" id="KW-0436">Ligase</keyword>
<dbReference type="HAMAP" id="MF_00046">
    <property type="entry name" value="MurC"/>
    <property type="match status" value="1"/>
</dbReference>
<sequence>MSRDESTRPAAEGRFDELGRVHLLGIGGVGVSGVARILQDQGVAVSGSDAKDLPVMRELAAAGARITVGYDAAHLGEDVTTVIASSIAGPGNPEHDAAVARGLRVLHRSEGLALAMRGHRVLAVAGTHGKTTTSSMAAMAFASAGWDPTFAVGAAVAGLGTNARAGRGEWFIAEADESDGTLVNYPTTIAVVTTVEADHLDHYGTEEAVHQVFRDFAAGLPDAASGGVLVACLDDDGAAGLAAWAREHAAARVLTYGTGPRDGVAPDLLVTDLAVEPGESGVGQRATFRLASGPEVTLHLQVPGRHNALNAAAVALAAVQAGMGFEDAVRGLEAFRGTARRFEFRGAGRGVKVFDDYAHHPTEVAAAVSAGRAVAGDGRVHVLFQPHLFSRTREFAAEFAAALSAADVVRVLPVYAAREEPMEGVDSSLIAGRLTTAADADRAVAEDRAAAVRELAAGAESGDVILTMGAGDVTALGADLVAALGPDAAPGAAGR</sequence>
<keyword evidence="19" id="KW-1185">Reference proteome</keyword>
<dbReference type="SUPFAM" id="SSF53623">
    <property type="entry name" value="MurD-like peptide ligases, catalytic domain"/>
    <property type="match status" value="1"/>
</dbReference>
<evidence type="ECO:0000256" key="6">
    <source>
        <dbReference type="ARBA" id="ARBA00022618"/>
    </source>
</evidence>
<evidence type="ECO:0000313" key="18">
    <source>
        <dbReference type="EMBL" id="MBB5847939.1"/>
    </source>
</evidence>
<name>A0A7W9JHR8_9MICC</name>
<feature type="binding site" evidence="14">
    <location>
        <begin position="126"/>
        <end position="132"/>
    </location>
    <ligand>
        <name>ATP</name>
        <dbReference type="ChEBI" id="CHEBI:30616"/>
    </ligand>
</feature>
<dbReference type="NCBIfam" id="TIGR01082">
    <property type="entry name" value="murC"/>
    <property type="match status" value="1"/>
</dbReference>
<dbReference type="InterPro" id="IPR050061">
    <property type="entry name" value="MurCDEF_pg_biosynth"/>
</dbReference>
<evidence type="ECO:0000256" key="14">
    <source>
        <dbReference type="HAMAP-Rule" id="MF_00046"/>
    </source>
</evidence>
<dbReference type="InterPro" id="IPR005758">
    <property type="entry name" value="UDP-N-AcMur_Ala_ligase_MurC"/>
</dbReference>
<dbReference type="InterPro" id="IPR004101">
    <property type="entry name" value="Mur_ligase_C"/>
</dbReference>
<dbReference type="GO" id="GO:0051301">
    <property type="term" value="P:cell division"/>
    <property type="evidence" value="ECO:0007669"/>
    <property type="project" value="UniProtKB-KW"/>
</dbReference>
<evidence type="ECO:0000256" key="11">
    <source>
        <dbReference type="ARBA" id="ARBA00023306"/>
    </source>
</evidence>
<dbReference type="RefSeq" id="WP_184170564.1">
    <property type="nucleotide sequence ID" value="NZ_BAABAG010000005.1"/>
</dbReference>
<dbReference type="SUPFAM" id="SSF53244">
    <property type="entry name" value="MurD-like peptide ligases, peptide-binding domain"/>
    <property type="match status" value="1"/>
</dbReference>
<evidence type="ECO:0000313" key="19">
    <source>
        <dbReference type="Proteomes" id="UP000567246"/>
    </source>
</evidence>
<dbReference type="EC" id="6.3.2.8" evidence="3 14"/>
<dbReference type="GO" id="GO:0009252">
    <property type="term" value="P:peptidoglycan biosynthetic process"/>
    <property type="evidence" value="ECO:0007669"/>
    <property type="project" value="UniProtKB-UniRule"/>
</dbReference>
<evidence type="ECO:0000256" key="13">
    <source>
        <dbReference type="ARBA" id="ARBA00047833"/>
    </source>
</evidence>
<proteinExistence type="inferred from homology"/>
<comment type="caution">
    <text evidence="18">The sequence shown here is derived from an EMBL/GenBank/DDBJ whole genome shotgun (WGS) entry which is preliminary data.</text>
</comment>
<dbReference type="Proteomes" id="UP000567246">
    <property type="component" value="Unassembled WGS sequence"/>
</dbReference>
<dbReference type="GO" id="GO:0071555">
    <property type="term" value="P:cell wall organization"/>
    <property type="evidence" value="ECO:0007669"/>
    <property type="project" value="UniProtKB-KW"/>
</dbReference>
<keyword evidence="7 14" id="KW-0547">Nucleotide-binding</keyword>
<keyword evidence="11 14" id="KW-0131">Cell cycle</keyword>
<dbReference type="InterPro" id="IPR036565">
    <property type="entry name" value="Mur-like_cat_sf"/>
</dbReference>
<dbReference type="SUPFAM" id="SSF51984">
    <property type="entry name" value="MurCD N-terminal domain"/>
    <property type="match status" value="1"/>
</dbReference>
<evidence type="ECO:0000256" key="5">
    <source>
        <dbReference type="ARBA" id="ARBA00022598"/>
    </source>
</evidence>
<dbReference type="PANTHER" id="PTHR43445">
    <property type="entry name" value="UDP-N-ACETYLMURAMATE--L-ALANINE LIGASE-RELATED"/>
    <property type="match status" value="1"/>
</dbReference>
<dbReference type="GO" id="GO:0008360">
    <property type="term" value="P:regulation of cell shape"/>
    <property type="evidence" value="ECO:0007669"/>
    <property type="project" value="UniProtKB-KW"/>
</dbReference>
<dbReference type="EMBL" id="JACHMW010000001">
    <property type="protein sequence ID" value="MBB5847939.1"/>
    <property type="molecule type" value="Genomic_DNA"/>
</dbReference>
<accession>A0A7W9JHR8</accession>
<keyword evidence="6 14" id="KW-0132">Cell division</keyword>
<keyword evidence="8 14" id="KW-0067">ATP-binding</keyword>
<evidence type="ECO:0000256" key="2">
    <source>
        <dbReference type="ARBA" id="ARBA00004752"/>
    </source>
</evidence>
<dbReference type="InterPro" id="IPR000713">
    <property type="entry name" value="Mur_ligase_N"/>
</dbReference>
<dbReference type="GO" id="GO:0005524">
    <property type="term" value="F:ATP binding"/>
    <property type="evidence" value="ECO:0007669"/>
    <property type="project" value="UniProtKB-UniRule"/>
</dbReference>
<organism evidence="18 19">
    <name type="scientific">Micrococcus endophyticus</name>
    <dbReference type="NCBI Taxonomy" id="455343"/>
    <lineage>
        <taxon>Bacteria</taxon>
        <taxon>Bacillati</taxon>
        <taxon>Actinomycetota</taxon>
        <taxon>Actinomycetes</taxon>
        <taxon>Micrococcales</taxon>
        <taxon>Micrococcaceae</taxon>
        <taxon>Micrococcus</taxon>
    </lineage>
</organism>
<dbReference type="Pfam" id="PF08245">
    <property type="entry name" value="Mur_ligase_M"/>
    <property type="match status" value="1"/>
</dbReference>
<evidence type="ECO:0000259" key="15">
    <source>
        <dbReference type="Pfam" id="PF01225"/>
    </source>
</evidence>
<protein>
    <recommendedName>
        <fullName evidence="3 14">UDP-N-acetylmuramate--L-alanine ligase</fullName>
        <ecNumber evidence="3 14">6.3.2.8</ecNumber>
    </recommendedName>
    <alternativeName>
        <fullName evidence="14">UDP-N-acetylmuramoyl-L-alanine synthetase</fullName>
    </alternativeName>
</protein>
<evidence type="ECO:0000256" key="12">
    <source>
        <dbReference type="ARBA" id="ARBA00023316"/>
    </source>
</evidence>
<dbReference type="Gene3D" id="3.90.190.20">
    <property type="entry name" value="Mur ligase, C-terminal domain"/>
    <property type="match status" value="1"/>
</dbReference>
<evidence type="ECO:0000259" key="16">
    <source>
        <dbReference type="Pfam" id="PF02875"/>
    </source>
</evidence>
<evidence type="ECO:0000256" key="9">
    <source>
        <dbReference type="ARBA" id="ARBA00022960"/>
    </source>
</evidence>
<dbReference type="GO" id="GO:0008763">
    <property type="term" value="F:UDP-N-acetylmuramate-L-alanine ligase activity"/>
    <property type="evidence" value="ECO:0007669"/>
    <property type="project" value="UniProtKB-UniRule"/>
</dbReference>
<feature type="domain" description="Mur ligase N-terminal catalytic" evidence="15">
    <location>
        <begin position="21"/>
        <end position="119"/>
    </location>
</feature>
<evidence type="ECO:0000259" key="17">
    <source>
        <dbReference type="Pfam" id="PF08245"/>
    </source>
</evidence>
<comment type="similarity">
    <text evidence="14">Belongs to the MurCDEF family.</text>
</comment>
<dbReference type="InterPro" id="IPR036615">
    <property type="entry name" value="Mur_ligase_C_dom_sf"/>
</dbReference>
<comment type="catalytic activity">
    <reaction evidence="13 14">
        <text>UDP-N-acetyl-alpha-D-muramate + L-alanine + ATP = UDP-N-acetyl-alpha-D-muramoyl-L-alanine + ADP + phosphate + H(+)</text>
        <dbReference type="Rhea" id="RHEA:23372"/>
        <dbReference type="ChEBI" id="CHEBI:15378"/>
        <dbReference type="ChEBI" id="CHEBI:30616"/>
        <dbReference type="ChEBI" id="CHEBI:43474"/>
        <dbReference type="ChEBI" id="CHEBI:57972"/>
        <dbReference type="ChEBI" id="CHEBI:70757"/>
        <dbReference type="ChEBI" id="CHEBI:83898"/>
        <dbReference type="ChEBI" id="CHEBI:456216"/>
        <dbReference type="EC" id="6.3.2.8"/>
    </reaction>
</comment>
<dbReference type="InterPro" id="IPR013221">
    <property type="entry name" value="Mur_ligase_cen"/>
</dbReference>
<keyword evidence="9 14" id="KW-0133">Cell shape</keyword>
<comment type="function">
    <text evidence="14">Cell wall formation.</text>
</comment>
<dbReference type="GO" id="GO:0005737">
    <property type="term" value="C:cytoplasm"/>
    <property type="evidence" value="ECO:0007669"/>
    <property type="project" value="UniProtKB-SubCell"/>
</dbReference>
<keyword evidence="12 14" id="KW-0961">Cell wall biogenesis/degradation</keyword>
<dbReference type="Pfam" id="PF02875">
    <property type="entry name" value="Mur_ligase_C"/>
    <property type="match status" value="1"/>
</dbReference>
<evidence type="ECO:0000256" key="7">
    <source>
        <dbReference type="ARBA" id="ARBA00022741"/>
    </source>
</evidence>
<evidence type="ECO:0000256" key="1">
    <source>
        <dbReference type="ARBA" id="ARBA00004496"/>
    </source>
</evidence>
<dbReference type="Pfam" id="PF01225">
    <property type="entry name" value="Mur_ligase"/>
    <property type="match status" value="1"/>
</dbReference>
<comment type="subcellular location">
    <subcellularLocation>
        <location evidence="1 14">Cytoplasm</location>
    </subcellularLocation>
</comment>
<keyword evidence="10 14" id="KW-0573">Peptidoglycan synthesis</keyword>
<evidence type="ECO:0000256" key="3">
    <source>
        <dbReference type="ARBA" id="ARBA00012211"/>
    </source>
</evidence>
<dbReference type="AlphaFoldDB" id="A0A7W9JHR8"/>
<dbReference type="Gene3D" id="3.40.1190.10">
    <property type="entry name" value="Mur-like, catalytic domain"/>
    <property type="match status" value="1"/>
</dbReference>
<evidence type="ECO:0000256" key="8">
    <source>
        <dbReference type="ARBA" id="ARBA00022840"/>
    </source>
</evidence>
<dbReference type="Gene3D" id="3.40.50.720">
    <property type="entry name" value="NAD(P)-binding Rossmann-like Domain"/>
    <property type="match status" value="1"/>
</dbReference>